<proteinExistence type="predicted"/>
<feature type="compositionally biased region" description="Basic residues" evidence="1">
    <location>
        <begin position="747"/>
        <end position="765"/>
    </location>
</feature>
<dbReference type="AlphaFoldDB" id="A0AAD9IIX9"/>
<feature type="compositionally biased region" description="Low complexity" evidence="1">
    <location>
        <begin position="698"/>
        <end position="746"/>
    </location>
</feature>
<feature type="region of interest" description="Disordered" evidence="1">
    <location>
        <begin position="154"/>
        <end position="234"/>
    </location>
</feature>
<dbReference type="EMBL" id="JASFZW010000005">
    <property type="protein sequence ID" value="KAK2077979.1"/>
    <property type="molecule type" value="Genomic_DNA"/>
</dbReference>
<keyword evidence="3" id="KW-1185">Reference proteome</keyword>
<feature type="compositionally biased region" description="Low complexity" evidence="1">
    <location>
        <begin position="375"/>
        <end position="398"/>
    </location>
</feature>
<accession>A0AAD9IIX9</accession>
<feature type="region of interest" description="Disordered" evidence="1">
    <location>
        <begin position="604"/>
        <end position="771"/>
    </location>
</feature>
<feature type="compositionally biased region" description="Low complexity" evidence="1">
    <location>
        <begin position="633"/>
        <end position="645"/>
    </location>
</feature>
<feature type="region of interest" description="Disordered" evidence="1">
    <location>
        <begin position="26"/>
        <end position="49"/>
    </location>
</feature>
<evidence type="ECO:0000313" key="3">
    <source>
        <dbReference type="Proteomes" id="UP001255856"/>
    </source>
</evidence>
<name>A0AAD9IIX9_PROWI</name>
<feature type="compositionally biased region" description="Low complexity" evidence="1">
    <location>
        <begin position="892"/>
        <end position="903"/>
    </location>
</feature>
<feature type="compositionally biased region" description="Low complexity" evidence="1">
    <location>
        <begin position="279"/>
        <end position="339"/>
    </location>
</feature>
<feature type="region of interest" description="Disordered" evidence="1">
    <location>
        <begin position="845"/>
        <end position="904"/>
    </location>
</feature>
<protein>
    <submittedName>
        <fullName evidence="2">Uncharacterized protein</fullName>
    </submittedName>
</protein>
<feature type="compositionally biased region" description="Low complexity" evidence="1">
    <location>
        <begin position="508"/>
        <end position="519"/>
    </location>
</feature>
<evidence type="ECO:0000256" key="1">
    <source>
        <dbReference type="SAM" id="MobiDB-lite"/>
    </source>
</evidence>
<feature type="region of interest" description="Disordered" evidence="1">
    <location>
        <begin position="111"/>
        <end position="135"/>
    </location>
</feature>
<feature type="compositionally biased region" description="Low complexity" evidence="1">
    <location>
        <begin position="166"/>
        <end position="183"/>
    </location>
</feature>
<feature type="region of interest" description="Disordered" evidence="1">
    <location>
        <begin position="483"/>
        <end position="519"/>
    </location>
</feature>
<feature type="region of interest" description="Disordered" evidence="1">
    <location>
        <begin position="260"/>
        <end position="452"/>
    </location>
</feature>
<feature type="compositionally biased region" description="Basic and acidic residues" evidence="1">
    <location>
        <begin position="870"/>
        <end position="891"/>
    </location>
</feature>
<evidence type="ECO:0000313" key="2">
    <source>
        <dbReference type="EMBL" id="KAK2077979.1"/>
    </source>
</evidence>
<dbReference type="Proteomes" id="UP001255856">
    <property type="component" value="Unassembled WGS sequence"/>
</dbReference>
<comment type="caution">
    <text evidence="2">The sequence shown here is derived from an EMBL/GenBank/DDBJ whole genome shotgun (WGS) entry which is preliminary data.</text>
</comment>
<feature type="compositionally biased region" description="Basic residues" evidence="1">
    <location>
        <begin position="849"/>
        <end position="861"/>
    </location>
</feature>
<gene>
    <name evidence="2" type="ORF">QBZ16_003847</name>
</gene>
<sequence length="937" mass="95924">MAETWTPHQAQFAPGTEVQQMTGMAGPVDVMGMPREGQDGAGSADGSTPARRISRVYNILLEQLPRSVQQRVASQLVVMTSSLCQSQSCSLETATMVVQQQLLPRMQQAIRRLQQQQQGGPPAESSGGDPGARARTPIINQTAGIQLLRTSDQRLSVPAGSESHRGLPGSPGLLSSSLTSGGPSQPPSLQRPMPGQTVPGYYPGPGGPYAPAQGRGALSAEHSLTPSGEHPIGVATQGRQGLAMAQQFGHAFPGPWPVWAPPGHPGAGFPGSPAPWQVPAPQQQQQQAYGAPQGMPLQGPGQQQMHMFAQQQGQQPHQGLPGSFGMPGMQQQMPPQMYGASTTSSPVLGPPAAGAWAQGPQVPGMQPGLQHYYAQQQQQQQKQQQQPPGSSSSSSSSSRYPGGPVSPRGMEVVGMSGQMPFGPGAGPPGPPHRGQMGVGTARQGGRTTGLDSPSLRAAQQQAFAGRLRSPNPMEMQSLMGRIPESGQPDASTPTAMTAPGGMPMPRSPQDAGGAAFGQQQAPYGYGRQHMLQAMQQQQQQQQQQQPVFDQMPTELPTQRHEALPPNHPASMEATLYALVAGTTALGPGPGLACAVHSAQRSAGAEGMPLPTAQQQAPPGMWPGAGRGGPAGPPRGLHGPSAEASAVPPPPTLSRGPHAGGAPPHASPGPMPGAPLATGAAYGRPGSNGLAPAAFVGRASTPPAGSASAGPAVAVATSPLPHQRQPLPAAAPGPAAQQAGYRSPSVGARRRRRRARSAGARPRRRASALLSGAAAATVSRATSKQAPHEGLVRYIASLLAARAGGAAGQAGARGGRARRGGGALAAAGARWSGTCRASRCWTSSLTARASTRRASRRPRRAARPLGSALREAARRAREQPPETDADEARSSSERSGQGESAEAGLAADVAGPLGVARAVDVGLKEPLFVPTAASSIAL</sequence>
<feature type="compositionally biased region" description="Low complexity" evidence="1">
    <location>
        <begin position="350"/>
        <end position="364"/>
    </location>
</feature>
<reference evidence="2" key="1">
    <citation type="submission" date="2021-01" db="EMBL/GenBank/DDBJ databases">
        <authorList>
            <person name="Eckstrom K.M.E."/>
        </authorList>
    </citation>
    <scope>NUCLEOTIDE SEQUENCE</scope>
    <source>
        <strain evidence="2">UVCC 0001</strain>
    </source>
</reference>
<organism evidence="2 3">
    <name type="scientific">Prototheca wickerhamii</name>
    <dbReference type="NCBI Taxonomy" id="3111"/>
    <lineage>
        <taxon>Eukaryota</taxon>
        <taxon>Viridiplantae</taxon>
        <taxon>Chlorophyta</taxon>
        <taxon>core chlorophytes</taxon>
        <taxon>Trebouxiophyceae</taxon>
        <taxon>Chlorellales</taxon>
        <taxon>Chlorellaceae</taxon>
        <taxon>Prototheca</taxon>
    </lineage>
</organism>